<feature type="binding site" evidence="11">
    <location>
        <begin position="312"/>
        <end position="316"/>
    </location>
    <ligand>
        <name>FMN</name>
        <dbReference type="ChEBI" id="CHEBI:58210"/>
    </ligand>
</feature>
<dbReference type="FunFam" id="3.60.150.10:FF:000002">
    <property type="entry name" value="Chorismate synthase"/>
    <property type="match status" value="1"/>
</dbReference>
<evidence type="ECO:0000256" key="5">
    <source>
        <dbReference type="ARBA" id="ARBA00022630"/>
    </source>
</evidence>
<dbReference type="CDD" id="cd07304">
    <property type="entry name" value="Chorismate_synthase"/>
    <property type="match status" value="1"/>
</dbReference>
<comment type="catalytic activity">
    <reaction evidence="11 12">
        <text>5-O-(1-carboxyvinyl)-3-phosphoshikimate = chorismate + phosphate</text>
        <dbReference type="Rhea" id="RHEA:21020"/>
        <dbReference type="ChEBI" id="CHEBI:29748"/>
        <dbReference type="ChEBI" id="CHEBI:43474"/>
        <dbReference type="ChEBI" id="CHEBI:57701"/>
        <dbReference type="EC" id="4.2.3.5"/>
    </reaction>
</comment>
<dbReference type="PIRSF" id="PIRSF001456">
    <property type="entry name" value="Chorismate_synth"/>
    <property type="match status" value="1"/>
</dbReference>
<evidence type="ECO:0000256" key="11">
    <source>
        <dbReference type="HAMAP-Rule" id="MF_00300"/>
    </source>
</evidence>
<feature type="binding site" evidence="11">
    <location>
        <begin position="252"/>
        <end position="253"/>
    </location>
    <ligand>
        <name>FMN</name>
        <dbReference type="ChEBI" id="CHEBI:58210"/>
    </ligand>
</feature>
<dbReference type="Gene3D" id="3.60.150.10">
    <property type="entry name" value="Chorismate synthase AroC"/>
    <property type="match status" value="1"/>
</dbReference>
<dbReference type="PANTHER" id="PTHR21085">
    <property type="entry name" value="CHORISMATE SYNTHASE"/>
    <property type="match status" value="1"/>
</dbReference>
<comment type="subunit">
    <text evidence="11">Homotetramer.</text>
</comment>
<comment type="function">
    <text evidence="11">Catalyzes the anti-1,4-elimination of the C-3 phosphate and the C-6 proR hydrogen from 5-enolpyruvylshikimate-3-phosphate (EPSP) to yield chorismate, which is the branch point compound that serves as the starting substrate for the three terminal pathways of aromatic amino acid biosynthesis. This reaction introduces a second double bond into the aromatic ring system.</text>
</comment>
<dbReference type="Pfam" id="PF01264">
    <property type="entry name" value="Chorismate_synt"/>
    <property type="match status" value="1"/>
</dbReference>
<comment type="cofactor">
    <cofactor evidence="11 12">
        <name>FMNH2</name>
        <dbReference type="ChEBI" id="CHEBI:57618"/>
    </cofactor>
    <text evidence="11 12">Reduced FMN (FMNH(2)).</text>
</comment>
<evidence type="ECO:0000256" key="9">
    <source>
        <dbReference type="ARBA" id="ARBA00023141"/>
    </source>
</evidence>
<feature type="binding site" evidence="11">
    <location>
        <position position="45"/>
    </location>
    <ligand>
        <name>NADP(+)</name>
        <dbReference type="ChEBI" id="CHEBI:58349"/>
    </ligand>
</feature>
<evidence type="ECO:0000256" key="3">
    <source>
        <dbReference type="ARBA" id="ARBA00013036"/>
    </source>
</evidence>
<dbReference type="UniPathway" id="UPA00053">
    <property type="reaction ID" value="UER00090"/>
</dbReference>
<keyword evidence="15" id="KW-1185">Reference proteome</keyword>
<evidence type="ECO:0000313" key="15">
    <source>
        <dbReference type="Proteomes" id="UP000198534"/>
    </source>
</evidence>
<evidence type="ECO:0000256" key="13">
    <source>
        <dbReference type="SAM" id="MobiDB-lite"/>
    </source>
</evidence>
<dbReference type="GO" id="GO:0009423">
    <property type="term" value="P:chorismate biosynthetic process"/>
    <property type="evidence" value="ECO:0007669"/>
    <property type="project" value="UniProtKB-UniRule"/>
</dbReference>
<gene>
    <name evidence="11" type="primary">aroC</name>
    <name evidence="14" type="ORF">SAMN05444487_104205</name>
</gene>
<dbReference type="InterPro" id="IPR000453">
    <property type="entry name" value="Chorismate_synth"/>
</dbReference>
<evidence type="ECO:0000256" key="4">
    <source>
        <dbReference type="ARBA" id="ARBA00022605"/>
    </source>
</evidence>
<keyword evidence="8 11" id="KW-0521">NADP</keyword>
<dbReference type="GO" id="GO:0009073">
    <property type="term" value="P:aromatic amino acid family biosynthetic process"/>
    <property type="evidence" value="ECO:0007669"/>
    <property type="project" value="UniProtKB-KW"/>
</dbReference>
<keyword evidence="6 11" id="KW-0288">FMN</keyword>
<evidence type="ECO:0000256" key="8">
    <source>
        <dbReference type="ARBA" id="ARBA00022857"/>
    </source>
</evidence>
<keyword evidence="10 11" id="KW-0456">Lyase</keyword>
<dbReference type="GO" id="GO:0008652">
    <property type="term" value="P:amino acid biosynthetic process"/>
    <property type="evidence" value="ECO:0007669"/>
    <property type="project" value="UniProtKB-KW"/>
</dbReference>
<dbReference type="HAMAP" id="MF_00300">
    <property type="entry name" value="Chorismate_synth"/>
    <property type="match status" value="1"/>
</dbReference>
<evidence type="ECO:0000256" key="7">
    <source>
        <dbReference type="ARBA" id="ARBA00022827"/>
    </source>
</evidence>
<comment type="pathway">
    <text evidence="1 11 12">Metabolic intermediate biosynthesis; chorismate biosynthesis; chorismate from D-erythrose 4-phosphate and phosphoenolpyruvate: step 7/7.</text>
</comment>
<dbReference type="PROSITE" id="PS00788">
    <property type="entry name" value="CHORISMATE_SYNTHASE_2"/>
    <property type="match status" value="1"/>
</dbReference>
<dbReference type="GO" id="GO:0005829">
    <property type="term" value="C:cytosol"/>
    <property type="evidence" value="ECO:0007669"/>
    <property type="project" value="TreeGrafter"/>
</dbReference>
<dbReference type="OrthoDB" id="9771806at2"/>
<evidence type="ECO:0000256" key="1">
    <source>
        <dbReference type="ARBA" id="ARBA00005044"/>
    </source>
</evidence>
<evidence type="ECO:0000313" key="14">
    <source>
        <dbReference type="EMBL" id="SDW59032.1"/>
    </source>
</evidence>
<evidence type="ECO:0000256" key="6">
    <source>
        <dbReference type="ARBA" id="ARBA00022643"/>
    </source>
</evidence>
<evidence type="ECO:0000256" key="2">
    <source>
        <dbReference type="ARBA" id="ARBA00008014"/>
    </source>
</evidence>
<feature type="region of interest" description="Disordered" evidence="13">
    <location>
        <begin position="88"/>
        <end position="114"/>
    </location>
</feature>
<feature type="binding site" evidence="11">
    <location>
        <position position="297"/>
    </location>
    <ligand>
        <name>FMN</name>
        <dbReference type="ChEBI" id="CHEBI:58210"/>
    </ligand>
</feature>
<dbReference type="GO" id="GO:0010181">
    <property type="term" value="F:FMN binding"/>
    <property type="evidence" value="ECO:0007669"/>
    <property type="project" value="TreeGrafter"/>
</dbReference>
<name>A0A1H2USH4_9BACL</name>
<dbReference type="SUPFAM" id="SSF103263">
    <property type="entry name" value="Chorismate synthase, AroC"/>
    <property type="match status" value="1"/>
</dbReference>
<keyword evidence="9 11" id="KW-0057">Aromatic amino acid biosynthesis</keyword>
<keyword evidence="7 11" id="KW-0274">FAD</keyword>
<dbReference type="NCBIfam" id="NF003793">
    <property type="entry name" value="PRK05382.1"/>
    <property type="match status" value="1"/>
</dbReference>
<dbReference type="GO" id="GO:0004107">
    <property type="term" value="F:chorismate synthase activity"/>
    <property type="evidence" value="ECO:0007669"/>
    <property type="project" value="UniProtKB-UniRule"/>
</dbReference>
<feature type="binding site" evidence="11">
    <location>
        <begin position="129"/>
        <end position="131"/>
    </location>
    <ligand>
        <name>FMN</name>
        <dbReference type="ChEBI" id="CHEBI:58210"/>
    </ligand>
</feature>
<dbReference type="EMBL" id="FNNQ01000004">
    <property type="protein sequence ID" value="SDW59032.1"/>
    <property type="molecule type" value="Genomic_DNA"/>
</dbReference>
<reference evidence="14 15" key="1">
    <citation type="submission" date="2016-10" db="EMBL/GenBank/DDBJ databases">
        <authorList>
            <person name="de Groot N.N."/>
        </authorList>
    </citation>
    <scope>NUCLEOTIDE SEQUENCE [LARGE SCALE GENOMIC DNA]</scope>
    <source>
        <strain evidence="14 15">DSM 45610</strain>
    </source>
</reference>
<keyword evidence="4 11" id="KW-0028">Amino-acid biosynthesis</keyword>
<sequence>MRYLTAGESHGPQLTMIIEGLPSRVPFSKEKVDEELLRRQKGHGRGRRMQIESDEVQILSGIRFGMTTGAPVALAIENKDWAKWTEIMSPKPEQDEADKRRVSRPRPGHADLNGAIKYGHRDMRDVLERSSARETAARVAVGAVAKQLLEYCGIKVAGHVVRIGSVGTERLDLSRLTLDEIREKSEASLVRCLDPEAEQAMIREIDAAKAEGDSLGGVVEVIVENVPVGLGSYVHYDRKLDARITQAIVSINAFKGAEVGIGFEAGERKGSAVHDEILWSEEQGYYRKTNRLGGFEGGMTNGEPIVVRGVMKPIPTLYKPLQSVDIDSKEPFAASIERSDNCAVPAASVVAESVVAWEVAKALLETFTSDKAEDLLREVERRHQEVKGF</sequence>
<evidence type="ECO:0000256" key="10">
    <source>
        <dbReference type="ARBA" id="ARBA00023239"/>
    </source>
</evidence>
<dbReference type="NCBIfam" id="TIGR00033">
    <property type="entry name" value="aroC"/>
    <property type="match status" value="1"/>
</dbReference>
<organism evidence="14 15">
    <name type="scientific">Marininema mesophilum</name>
    <dbReference type="NCBI Taxonomy" id="1048340"/>
    <lineage>
        <taxon>Bacteria</taxon>
        <taxon>Bacillati</taxon>
        <taxon>Bacillota</taxon>
        <taxon>Bacilli</taxon>
        <taxon>Bacillales</taxon>
        <taxon>Thermoactinomycetaceae</taxon>
        <taxon>Marininema</taxon>
    </lineage>
</organism>
<dbReference type="Proteomes" id="UP000198534">
    <property type="component" value="Unassembled WGS sequence"/>
</dbReference>
<comment type="similarity">
    <text evidence="2 11 12">Belongs to the chorismate synthase family.</text>
</comment>
<dbReference type="PANTHER" id="PTHR21085:SF0">
    <property type="entry name" value="CHORISMATE SYNTHASE"/>
    <property type="match status" value="1"/>
</dbReference>
<evidence type="ECO:0000256" key="12">
    <source>
        <dbReference type="RuleBase" id="RU000605"/>
    </source>
</evidence>
<feature type="binding site" evidence="11">
    <location>
        <position position="39"/>
    </location>
    <ligand>
        <name>NADP(+)</name>
        <dbReference type="ChEBI" id="CHEBI:58349"/>
    </ligand>
</feature>
<dbReference type="EC" id="4.2.3.5" evidence="3 11"/>
<dbReference type="STRING" id="1048340.SAMN05444487_104205"/>
<protein>
    <recommendedName>
        <fullName evidence="3 11">Chorismate synthase</fullName>
        <shortName evidence="11">CS</shortName>
        <ecNumber evidence="3 11">4.2.3.5</ecNumber>
    </recommendedName>
    <alternativeName>
        <fullName evidence="11">5-enolpyruvylshikimate-3-phosphate phospholyase</fullName>
    </alternativeName>
</protein>
<feature type="binding site" evidence="11">
    <location>
        <position position="338"/>
    </location>
    <ligand>
        <name>FMN</name>
        <dbReference type="ChEBI" id="CHEBI:58210"/>
    </ligand>
</feature>
<dbReference type="PROSITE" id="PS00787">
    <property type="entry name" value="CHORISMATE_SYNTHASE_1"/>
    <property type="match status" value="1"/>
</dbReference>
<proteinExistence type="inferred from homology"/>
<dbReference type="InterPro" id="IPR020541">
    <property type="entry name" value="Chorismate_synthase_CS"/>
</dbReference>
<dbReference type="RefSeq" id="WP_091737629.1">
    <property type="nucleotide sequence ID" value="NZ_FNNQ01000004.1"/>
</dbReference>
<keyword evidence="5 11" id="KW-0285">Flavoprotein</keyword>
<accession>A0A1H2USH4</accession>
<dbReference type="AlphaFoldDB" id="A0A1H2USH4"/>
<dbReference type="InterPro" id="IPR035904">
    <property type="entry name" value="Chorismate_synth_AroC_sf"/>
</dbReference>